<dbReference type="PATRIC" id="fig|883113.3.peg.643"/>
<dbReference type="AlphaFoldDB" id="H3NIF3"/>
<dbReference type="PANTHER" id="PTHR43649">
    <property type="entry name" value="ARABINOSE-BINDING PROTEIN-RELATED"/>
    <property type="match status" value="1"/>
</dbReference>
<evidence type="ECO:0000256" key="1">
    <source>
        <dbReference type="ARBA" id="ARBA00004196"/>
    </source>
</evidence>
<dbReference type="SUPFAM" id="SSF53850">
    <property type="entry name" value="Periplasmic binding protein-like II"/>
    <property type="match status" value="1"/>
</dbReference>
<evidence type="ECO:0000313" key="6">
    <source>
        <dbReference type="Proteomes" id="UP000006190"/>
    </source>
</evidence>
<comment type="subcellular location">
    <subcellularLocation>
        <location evidence="1">Cell envelope</location>
    </subcellularLocation>
</comment>
<keyword evidence="3" id="KW-0813">Transport</keyword>
<dbReference type="OrthoDB" id="9763054at2"/>
<sequence>MKKLKEILLLVITAALFISLLPAKLTHAQERETINFWYSLGGRNEELIQNIVKEFNKTQDKYEVVATYQGNYDETVQKLQQAIASNTQPDISMIERAYVQQFAESATLVDLTPYLEQYNINIDDFVPGLLGHSYFNDGLVSLPFNRSTPIMHVNKSMLEENGLEIPKTWEELKEVANALVIKEGDEIQRYGLTMPYDTWFPIAMITQSNGRFFNEDGSAIDFVDNGVGHTVFSFLKDLQSTGALYYPGSSSAEDVVQMFFSGKVGLIYSSTGSIGSFIENLEFDYTTAFLPQNEKISTPTGGANIALLNNGNIEGAMTFIDFLVNDPVAAESFIAESGYLPFTYSIAESDTIQEQWEKEPMRRTAFEQLEYAEDTNKSPKWPEVMHEFFSAIEAIMYDNEDIDQTLEEFKNNSNTILSY</sequence>
<evidence type="ECO:0000256" key="2">
    <source>
        <dbReference type="ARBA" id="ARBA00008520"/>
    </source>
</evidence>
<dbReference type="CDD" id="cd14748">
    <property type="entry name" value="PBP2_UgpB"/>
    <property type="match status" value="1"/>
</dbReference>
<evidence type="ECO:0000256" key="3">
    <source>
        <dbReference type="ARBA" id="ARBA00022448"/>
    </source>
</evidence>
<dbReference type="STRING" id="883113.HMPREF9708_00642"/>
<dbReference type="Proteomes" id="UP000006190">
    <property type="component" value="Unassembled WGS sequence"/>
</dbReference>
<comment type="caution">
    <text evidence="5">The sequence shown here is derived from an EMBL/GenBank/DDBJ whole genome shotgun (WGS) entry which is preliminary data.</text>
</comment>
<keyword evidence="6" id="KW-1185">Reference proteome</keyword>
<accession>H3NIF3</accession>
<protein>
    <recommendedName>
        <fullName evidence="7">ABC transporter substrate-binding protein</fullName>
    </recommendedName>
</protein>
<name>H3NIF3_9LACT</name>
<evidence type="ECO:0000256" key="4">
    <source>
        <dbReference type="ARBA" id="ARBA00022729"/>
    </source>
</evidence>
<evidence type="ECO:0008006" key="7">
    <source>
        <dbReference type="Google" id="ProtNLM"/>
    </source>
</evidence>
<gene>
    <name evidence="5" type="ORF">HMPREF9708_00642</name>
</gene>
<dbReference type="InterPro" id="IPR006059">
    <property type="entry name" value="SBP"/>
</dbReference>
<dbReference type="PANTHER" id="PTHR43649:SF31">
    <property type="entry name" value="SN-GLYCEROL-3-PHOSPHATE-BINDING PERIPLASMIC PROTEIN UGPB"/>
    <property type="match status" value="1"/>
</dbReference>
<reference evidence="5 6" key="1">
    <citation type="submission" date="2012-01" db="EMBL/GenBank/DDBJ databases">
        <title>The Genome Sequence of Facklamia languida CCUG 37842.</title>
        <authorList>
            <consortium name="The Broad Institute Genome Sequencing Platform"/>
            <person name="Earl A."/>
            <person name="Ward D."/>
            <person name="Feldgarden M."/>
            <person name="Gevers D."/>
            <person name="Huys G."/>
            <person name="Young S.K."/>
            <person name="Zeng Q."/>
            <person name="Gargeya S."/>
            <person name="Fitzgerald M."/>
            <person name="Haas B."/>
            <person name="Abouelleil A."/>
            <person name="Alvarado L."/>
            <person name="Arachchi H.M."/>
            <person name="Berlin A."/>
            <person name="Chapman S.B."/>
            <person name="Gearin G."/>
            <person name="Goldberg J."/>
            <person name="Griggs A."/>
            <person name="Gujja S."/>
            <person name="Hansen M."/>
            <person name="Heiman D."/>
            <person name="Howarth C."/>
            <person name="Larimer J."/>
            <person name="Lui A."/>
            <person name="MacDonald P.J.P."/>
            <person name="McCowen C."/>
            <person name="Montmayeur A."/>
            <person name="Murphy C."/>
            <person name="Neiman D."/>
            <person name="Pearson M."/>
            <person name="Priest M."/>
            <person name="Roberts A."/>
            <person name="Saif S."/>
            <person name="Shea T."/>
            <person name="Sisk P."/>
            <person name="Stolte C."/>
            <person name="Sykes S."/>
            <person name="Wortman J."/>
            <person name="Nusbaum C."/>
            <person name="Birren B."/>
        </authorList>
    </citation>
    <scope>NUCLEOTIDE SEQUENCE [LARGE SCALE GENOMIC DNA]</scope>
    <source>
        <strain evidence="5 6">CCUG 37842</strain>
    </source>
</reference>
<dbReference type="InterPro" id="IPR050490">
    <property type="entry name" value="Bact_solute-bd_prot1"/>
</dbReference>
<dbReference type="RefSeq" id="WP_006308669.1">
    <property type="nucleotide sequence ID" value="NZ_JH601133.1"/>
</dbReference>
<keyword evidence="4" id="KW-0732">Signal</keyword>
<dbReference type="GO" id="GO:0030313">
    <property type="term" value="C:cell envelope"/>
    <property type="evidence" value="ECO:0007669"/>
    <property type="project" value="UniProtKB-SubCell"/>
</dbReference>
<dbReference type="HOGENOM" id="CLU_031285_3_1_9"/>
<dbReference type="Gene3D" id="3.40.190.10">
    <property type="entry name" value="Periplasmic binding protein-like II"/>
    <property type="match status" value="2"/>
</dbReference>
<dbReference type="EMBL" id="AGEG01000006">
    <property type="protein sequence ID" value="EHR37463.1"/>
    <property type="molecule type" value="Genomic_DNA"/>
</dbReference>
<dbReference type="Pfam" id="PF13416">
    <property type="entry name" value="SBP_bac_8"/>
    <property type="match status" value="1"/>
</dbReference>
<dbReference type="eggNOG" id="COG1653">
    <property type="taxonomic scope" value="Bacteria"/>
</dbReference>
<organism evidence="5 6">
    <name type="scientific">Facklamia languida CCUG 37842</name>
    <dbReference type="NCBI Taxonomy" id="883113"/>
    <lineage>
        <taxon>Bacteria</taxon>
        <taxon>Bacillati</taxon>
        <taxon>Bacillota</taxon>
        <taxon>Bacilli</taxon>
        <taxon>Lactobacillales</taxon>
        <taxon>Aerococcaceae</taxon>
        <taxon>Facklamia</taxon>
    </lineage>
</organism>
<proteinExistence type="inferred from homology"/>
<evidence type="ECO:0000313" key="5">
    <source>
        <dbReference type="EMBL" id="EHR37463.1"/>
    </source>
</evidence>
<comment type="similarity">
    <text evidence="2">Belongs to the bacterial solute-binding protein 1 family.</text>
</comment>